<reference evidence="3 4" key="1">
    <citation type="submission" date="2018-12" db="EMBL/GenBank/DDBJ databases">
        <title>Sequencing of bacterial isolates from soil warming experiment in Harvard Forest, Massachusetts, USA.</title>
        <authorList>
            <person name="Deangelis K."/>
        </authorList>
    </citation>
    <scope>NUCLEOTIDE SEQUENCE [LARGE SCALE GENOMIC DNA]</scope>
    <source>
        <strain evidence="3 4">EB153</strain>
    </source>
</reference>
<feature type="signal peptide" evidence="1">
    <location>
        <begin position="1"/>
        <end position="29"/>
    </location>
</feature>
<dbReference type="InterPro" id="IPR029062">
    <property type="entry name" value="Class_I_gatase-like"/>
</dbReference>
<evidence type="ECO:0000256" key="1">
    <source>
        <dbReference type="SAM" id="SignalP"/>
    </source>
</evidence>
<protein>
    <submittedName>
        <fullName evidence="3">Putative secreted protein with PEP-CTERM sorting signal</fullName>
    </submittedName>
</protein>
<organism evidence="3 4">
    <name type="scientific">Edaphobacter aggregans</name>
    <dbReference type="NCBI Taxonomy" id="570835"/>
    <lineage>
        <taxon>Bacteria</taxon>
        <taxon>Pseudomonadati</taxon>
        <taxon>Acidobacteriota</taxon>
        <taxon>Terriglobia</taxon>
        <taxon>Terriglobales</taxon>
        <taxon>Acidobacteriaceae</taxon>
        <taxon>Edaphobacter</taxon>
    </lineage>
</organism>
<dbReference type="RefSeq" id="WP_125486005.1">
    <property type="nucleotide sequence ID" value="NZ_RSDW01000001.1"/>
</dbReference>
<comment type="caution">
    <text evidence="3">The sequence shown here is derived from an EMBL/GenBank/DDBJ whole genome shotgun (WGS) entry which is preliminary data.</text>
</comment>
<dbReference type="EMBL" id="RSDW01000001">
    <property type="protein sequence ID" value="RSL17524.1"/>
    <property type="molecule type" value="Genomic_DNA"/>
</dbReference>
<feature type="domain" description="Ice-binding protein C-terminal" evidence="2">
    <location>
        <begin position="233"/>
        <end position="257"/>
    </location>
</feature>
<keyword evidence="4" id="KW-1185">Reference proteome</keyword>
<evidence type="ECO:0000313" key="4">
    <source>
        <dbReference type="Proteomes" id="UP000269669"/>
    </source>
</evidence>
<sequence length="260" mass="26845">MSRRHTNTISTLSVIALVVAALTSKPAAATTIDIYEPIAFASPLNTFFADQGYTVTQLTSSFTSLSGANFVILPGPVGLSAGQISLVDAYVNGGGRLLLNSDYGPQDDLGIAAVNTVLMSLGSSIVNQSTSSNPGYYDTSDIVVNPFTTGVADVNYADTSSLTGGTALVFGNPVIDLGQEFIAYQTIGAGYVFVIADTNVQVNISSTTTNNNGVLYCNFGGLGCAATAVSPLPAPEPNILLMFGTGMLGIAVAVRRRFFA</sequence>
<keyword evidence="1" id="KW-0732">Signal</keyword>
<dbReference type="SUPFAM" id="SSF52317">
    <property type="entry name" value="Class I glutamine amidotransferase-like"/>
    <property type="match status" value="1"/>
</dbReference>
<dbReference type="OrthoDB" id="9815940at2"/>
<evidence type="ECO:0000259" key="2">
    <source>
        <dbReference type="Pfam" id="PF07589"/>
    </source>
</evidence>
<feature type="chain" id="PRO_5018688686" evidence="1">
    <location>
        <begin position="30"/>
        <end position="260"/>
    </location>
</feature>
<evidence type="ECO:0000313" key="3">
    <source>
        <dbReference type="EMBL" id="RSL17524.1"/>
    </source>
</evidence>
<proteinExistence type="predicted"/>
<dbReference type="AlphaFoldDB" id="A0A3R9QBV7"/>
<dbReference type="InterPro" id="IPR013424">
    <property type="entry name" value="Ice-binding_C"/>
</dbReference>
<dbReference type="Proteomes" id="UP000269669">
    <property type="component" value="Unassembled WGS sequence"/>
</dbReference>
<gene>
    <name evidence="3" type="ORF">EDE15_3059</name>
</gene>
<name>A0A3R9QBV7_9BACT</name>
<dbReference type="Pfam" id="PF07589">
    <property type="entry name" value="PEP-CTERM"/>
    <property type="match status" value="1"/>
</dbReference>
<dbReference type="NCBIfam" id="TIGR02595">
    <property type="entry name" value="PEP_CTERM"/>
    <property type="match status" value="1"/>
</dbReference>
<accession>A0A3R9QBV7</accession>